<reference evidence="2 3" key="1">
    <citation type="submission" date="2015-11" db="EMBL/GenBank/DDBJ databases">
        <title>Genome sequence of Pyrodictium occultum PL-19, a marine hyperthermophilic archaeon isolated from Volcano, Italy.</title>
        <authorList>
            <person name="Utturkar S."/>
            <person name="Huber H."/>
            <person name="Leptihn S."/>
            <person name="Brown S."/>
            <person name="Stetter K.O."/>
            <person name="Podar M."/>
        </authorList>
    </citation>
    <scope>NUCLEOTIDE SEQUENCE [LARGE SCALE GENOMIC DNA]</scope>
    <source>
        <strain evidence="2 3">PL-19</strain>
    </source>
</reference>
<keyword evidence="3" id="KW-1185">Reference proteome</keyword>
<feature type="transmembrane region" description="Helical" evidence="1">
    <location>
        <begin position="67"/>
        <end position="92"/>
    </location>
</feature>
<keyword evidence="1" id="KW-0812">Transmembrane</keyword>
<evidence type="ECO:0000313" key="2">
    <source>
        <dbReference type="EMBL" id="KSW12260.1"/>
    </source>
</evidence>
<sequence length="214" mass="22627">MGACAAALLGRLLGRIARLYRDIKGYVRILDAKSIARRMFVTNSFDGLLSALGVVLGSFIGGVTNPISYVGSVVGASFSMGFFSGFVATYLSERAERLRELRKTERVMAHPLRGSVYEKAAKMVPLYVALWSGIGAIALPTIGISPFIVAAFAGVKAPIPMLVYASAAIMVAELFMLGVYLGKVSGENVLVSGARLALIGLAAVAFFTLVSLVR</sequence>
<comment type="caution">
    <text evidence="2">The sequence shown here is derived from an EMBL/GenBank/DDBJ whole genome shotgun (WGS) entry which is preliminary data.</text>
</comment>
<gene>
    <name evidence="2" type="ORF">CF15_05785</name>
</gene>
<evidence type="ECO:0008006" key="4">
    <source>
        <dbReference type="Google" id="ProtNLM"/>
    </source>
</evidence>
<accession>A0A0V8RW45</accession>
<organism evidence="2 3">
    <name type="scientific">Pyrodictium occultum</name>
    <dbReference type="NCBI Taxonomy" id="2309"/>
    <lineage>
        <taxon>Archaea</taxon>
        <taxon>Thermoproteota</taxon>
        <taxon>Thermoprotei</taxon>
        <taxon>Desulfurococcales</taxon>
        <taxon>Pyrodictiaceae</taxon>
        <taxon>Pyrodictium</taxon>
    </lineage>
</organism>
<dbReference type="OrthoDB" id="60696at2157"/>
<feature type="transmembrane region" description="Helical" evidence="1">
    <location>
        <begin position="128"/>
        <end position="155"/>
    </location>
</feature>
<feature type="transmembrane region" description="Helical" evidence="1">
    <location>
        <begin position="161"/>
        <end position="181"/>
    </location>
</feature>
<dbReference type="EMBL" id="LNTB01000001">
    <property type="protein sequence ID" value="KSW12260.1"/>
    <property type="molecule type" value="Genomic_DNA"/>
</dbReference>
<dbReference type="STRING" id="2309.CF15_05785"/>
<feature type="transmembrane region" description="Helical" evidence="1">
    <location>
        <begin position="40"/>
        <end position="61"/>
    </location>
</feature>
<feature type="transmembrane region" description="Helical" evidence="1">
    <location>
        <begin position="193"/>
        <end position="213"/>
    </location>
</feature>
<evidence type="ECO:0000256" key="1">
    <source>
        <dbReference type="SAM" id="Phobius"/>
    </source>
</evidence>
<evidence type="ECO:0000313" key="3">
    <source>
        <dbReference type="Proteomes" id="UP000053352"/>
    </source>
</evidence>
<protein>
    <recommendedName>
        <fullName evidence="4">VIT family protein</fullName>
    </recommendedName>
</protein>
<dbReference type="Proteomes" id="UP000053352">
    <property type="component" value="Unassembled WGS sequence"/>
</dbReference>
<dbReference type="AlphaFoldDB" id="A0A0V8RW45"/>
<proteinExistence type="predicted"/>
<name>A0A0V8RW45_PYROC</name>
<keyword evidence="1" id="KW-1133">Transmembrane helix</keyword>
<keyword evidence="1" id="KW-0472">Membrane</keyword>